<evidence type="ECO:0000313" key="3">
    <source>
        <dbReference type="Proteomes" id="UP000237061"/>
    </source>
</evidence>
<organism evidence="2 3">
    <name type="scientific">Arthrobacter glacialis</name>
    <dbReference type="NCBI Taxonomy" id="1664"/>
    <lineage>
        <taxon>Bacteria</taxon>
        <taxon>Bacillati</taxon>
        <taxon>Actinomycetota</taxon>
        <taxon>Actinomycetes</taxon>
        <taxon>Micrococcales</taxon>
        <taxon>Micrococcaceae</taxon>
        <taxon>Arthrobacter</taxon>
    </lineage>
</organism>
<feature type="transmembrane region" description="Helical" evidence="1">
    <location>
        <begin position="40"/>
        <end position="56"/>
    </location>
</feature>
<keyword evidence="1" id="KW-1133">Transmembrane helix</keyword>
<gene>
    <name evidence="2" type="ORF">CVS27_17710</name>
</gene>
<reference evidence="2 3" key="1">
    <citation type="submission" date="2018-01" db="EMBL/GenBank/DDBJ databases">
        <title>Arthrobacter sp. nov., from glaciers in China.</title>
        <authorList>
            <person name="Liu Q."/>
            <person name="Xin Y.-H."/>
        </authorList>
    </citation>
    <scope>NUCLEOTIDE SEQUENCE [LARGE SCALE GENOMIC DNA]</scope>
    <source>
        <strain evidence="2 3">HLT2-12-2</strain>
    </source>
</reference>
<accession>A0A2S3ZS15</accession>
<dbReference type="Proteomes" id="UP000237061">
    <property type="component" value="Unassembled WGS sequence"/>
</dbReference>
<comment type="caution">
    <text evidence="2">The sequence shown here is derived from an EMBL/GenBank/DDBJ whole genome shotgun (WGS) entry which is preliminary data.</text>
</comment>
<proteinExistence type="predicted"/>
<name>A0A2S3ZS15_ARTGL</name>
<keyword evidence="1" id="KW-0812">Transmembrane</keyword>
<dbReference type="EMBL" id="PPXC01000018">
    <property type="protein sequence ID" value="POH72021.1"/>
    <property type="molecule type" value="Genomic_DNA"/>
</dbReference>
<dbReference type="AlphaFoldDB" id="A0A2S3ZS15"/>
<feature type="transmembrane region" description="Helical" evidence="1">
    <location>
        <begin position="76"/>
        <end position="98"/>
    </location>
</feature>
<sequence length="215" mass="24083">MDESQDSTPMRNPPWHKQPFKAFISSVSHHAPRMEKSTKLLFVAAIMLPLGLYLILNGLPDTSSSRARIIVNGTPTMVGGLALIYGRVGVVTAWSGMARKGSDAIDLKIASSGITVRGGHKIPWKSISRVTSIQYDNTAKIQLLWDRADLNRAFEVHFNGPMDIPRLRTKDGVPYLKVNVVRYPAVDYTRLHEAFIAEFERRGIPIDEKRKTKET</sequence>
<keyword evidence="1" id="KW-0472">Membrane</keyword>
<keyword evidence="3" id="KW-1185">Reference proteome</keyword>
<protein>
    <submittedName>
        <fullName evidence="2">Uncharacterized protein</fullName>
    </submittedName>
</protein>
<evidence type="ECO:0000256" key="1">
    <source>
        <dbReference type="SAM" id="Phobius"/>
    </source>
</evidence>
<evidence type="ECO:0000313" key="2">
    <source>
        <dbReference type="EMBL" id="POH72021.1"/>
    </source>
</evidence>